<sequence length="289" mass="32133">MGNQEEFRAIALRPEDRILFEDVDLQPRLQKSSTACLACRKRRRKCNGVSPCDSCRLHGTDCVIDEESDGRRRILMQRKIDTLEEDNKQLLVLFGELREADEKRAHHCFSLIRANASLQDIRQQLETKPTAISQIQSSPDAVYPEQSTRDMTEHIGGTGVPEQLSENPLLEFSARSKTSTADNDCHSDTDSDACLKNFPSCKLNALRDTVAELLSLLEEAERYCVPIVAVTRNVPLGTQLFQTQDTADNEPSETAMEPGRTDLGFQGSGPPDIAGSRGVMDIAYLTSMS</sequence>
<dbReference type="Proteomes" id="UP001610563">
    <property type="component" value="Unassembled WGS sequence"/>
</dbReference>
<feature type="region of interest" description="Disordered" evidence="5">
    <location>
        <begin position="243"/>
        <end position="272"/>
    </location>
</feature>
<keyword evidence="2" id="KW-0238">DNA-binding</keyword>
<dbReference type="PROSITE" id="PS50048">
    <property type="entry name" value="ZN2_CY6_FUNGAL_2"/>
    <property type="match status" value="1"/>
</dbReference>
<dbReference type="EMBL" id="JBFTWV010000084">
    <property type="protein sequence ID" value="KAL2788115.1"/>
    <property type="molecule type" value="Genomic_DNA"/>
</dbReference>
<dbReference type="InterPro" id="IPR036864">
    <property type="entry name" value="Zn2-C6_fun-type_DNA-bd_sf"/>
</dbReference>
<evidence type="ECO:0000313" key="8">
    <source>
        <dbReference type="Proteomes" id="UP001610563"/>
    </source>
</evidence>
<name>A0ABR4FXY4_9EURO</name>
<feature type="domain" description="Zn(2)-C6 fungal-type" evidence="6">
    <location>
        <begin position="35"/>
        <end position="64"/>
    </location>
</feature>
<evidence type="ECO:0000256" key="5">
    <source>
        <dbReference type="SAM" id="MobiDB-lite"/>
    </source>
</evidence>
<dbReference type="Pfam" id="PF00172">
    <property type="entry name" value="Zn_clus"/>
    <property type="match status" value="1"/>
</dbReference>
<dbReference type="CDD" id="cd00067">
    <property type="entry name" value="GAL4"/>
    <property type="match status" value="1"/>
</dbReference>
<dbReference type="InterPro" id="IPR053187">
    <property type="entry name" value="Notoamide_regulator"/>
</dbReference>
<keyword evidence="1" id="KW-0805">Transcription regulation</keyword>
<accession>A0ABR4FXY4</accession>
<dbReference type="Gene3D" id="4.10.240.10">
    <property type="entry name" value="Zn(2)-C6 fungal-type DNA-binding domain"/>
    <property type="match status" value="1"/>
</dbReference>
<evidence type="ECO:0000313" key="7">
    <source>
        <dbReference type="EMBL" id="KAL2788115.1"/>
    </source>
</evidence>
<dbReference type="SMART" id="SM00066">
    <property type="entry name" value="GAL4"/>
    <property type="match status" value="1"/>
</dbReference>
<evidence type="ECO:0000256" key="1">
    <source>
        <dbReference type="ARBA" id="ARBA00023015"/>
    </source>
</evidence>
<reference evidence="7 8" key="1">
    <citation type="submission" date="2024-07" db="EMBL/GenBank/DDBJ databases">
        <title>Section-level genome sequencing and comparative genomics of Aspergillus sections Usti and Cavernicolus.</title>
        <authorList>
            <consortium name="Lawrence Berkeley National Laboratory"/>
            <person name="Nybo J.L."/>
            <person name="Vesth T.C."/>
            <person name="Theobald S."/>
            <person name="Frisvad J.C."/>
            <person name="Larsen T.O."/>
            <person name="Kjaerboelling I."/>
            <person name="Rothschild-Mancinelli K."/>
            <person name="Lyhne E.K."/>
            <person name="Kogle M.E."/>
            <person name="Barry K."/>
            <person name="Clum A."/>
            <person name="Na H."/>
            <person name="Ledsgaard L."/>
            <person name="Lin J."/>
            <person name="Lipzen A."/>
            <person name="Kuo A."/>
            <person name="Riley R."/>
            <person name="Mondo S."/>
            <person name="Labutti K."/>
            <person name="Haridas S."/>
            <person name="Pangalinan J."/>
            <person name="Salamov A.A."/>
            <person name="Simmons B.A."/>
            <person name="Magnuson J.K."/>
            <person name="Chen J."/>
            <person name="Drula E."/>
            <person name="Henrissat B."/>
            <person name="Wiebenga A."/>
            <person name="Lubbers R.J."/>
            <person name="Gomes A.C."/>
            <person name="Makela M.R."/>
            <person name="Stajich J."/>
            <person name="Grigoriev I.V."/>
            <person name="Mortensen U.H."/>
            <person name="De Vries R.P."/>
            <person name="Baker S.E."/>
            <person name="Andersen M.R."/>
        </authorList>
    </citation>
    <scope>NUCLEOTIDE SEQUENCE [LARGE SCALE GENOMIC DNA]</scope>
    <source>
        <strain evidence="7 8">CBS 209.92</strain>
    </source>
</reference>
<dbReference type="InterPro" id="IPR001138">
    <property type="entry name" value="Zn2Cys6_DnaBD"/>
</dbReference>
<organism evidence="7 8">
    <name type="scientific">Aspergillus keveii</name>
    <dbReference type="NCBI Taxonomy" id="714993"/>
    <lineage>
        <taxon>Eukaryota</taxon>
        <taxon>Fungi</taxon>
        <taxon>Dikarya</taxon>
        <taxon>Ascomycota</taxon>
        <taxon>Pezizomycotina</taxon>
        <taxon>Eurotiomycetes</taxon>
        <taxon>Eurotiomycetidae</taxon>
        <taxon>Eurotiales</taxon>
        <taxon>Aspergillaceae</taxon>
        <taxon>Aspergillus</taxon>
        <taxon>Aspergillus subgen. Nidulantes</taxon>
    </lineage>
</organism>
<keyword evidence="4" id="KW-0539">Nucleus</keyword>
<keyword evidence="3" id="KW-0804">Transcription</keyword>
<evidence type="ECO:0000256" key="3">
    <source>
        <dbReference type="ARBA" id="ARBA00023163"/>
    </source>
</evidence>
<dbReference type="SUPFAM" id="SSF57701">
    <property type="entry name" value="Zn2/Cys6 DNA-binding domain"/>
    <property type="match status" value="1"/>
</dbReference>
<gene>
    <name evidence="7" type="ORF">BJX66DRAFT_309360</name>
</gene>
<comment type="caution">
    <text evidence="7">The sequence shown here is derived from an EMBL/GenBank/DDBJ whole genome shotgun (WGS) entry which is preliminary data.</text>
</comment>
<dbReference type="PROSITE" id="PS00463">
    <property type="entry name" value="ZN2_CY6_FUNGAL_1"/>
    <property type="match status" value="1"/>
</dbReference>
<evidence type="ECO:0000256" key="4">
    <source>
        <dbReference type="ARBA" id="ARBA00023242"/>
    </source>
</evidence>
<protein>
    <recommendedName>
        <fullName evidence="6">Zn(2)-C6 fungal-type domain-containing protein</fullName>
    </recommendedName>
</protein>
<dbReference type="PANTHER" id="PTHR47256:SF1">
    <property type="entry name" value="ZN(II)2CYS6 TRANSCRIPTION FACTOR (EUROFUNG)"/>
    <property type="match status" value="1"/>
</dbReference>
<evidence type="ECO:0000259" key="6">
    <source>
        <dbReference type="PROSITE" id="PS50048"/>
    </source>
</evidence>
<dbReference type="PANTHER" id="PTHR47256">
    <property type="entry name" value="ZN(II)2CYS6 TRANSCRIPTION FACTOR (EUROFUNG)-RELATED"/>
    <property type="match status" value="1"/>
</dbReference>
<keyword evidence="8" id="KW-1185">Reference proteome</keyword>
<proteinExistence type="predicted"/>
<evidence type="ECO:0000256" key="2">
    <source>
        <dbReference type="ARBA" id="ARBA00023125"/>
    </source>
</evidence>